<organism evidence="3 4">
    <name type="scientific">Actinoplanes hulinensis</name>
    <dbReference type="NCBI Taxonomy" id="1144547"/>
    <lineage>
        <taxon>Bacteria</taxon>
        <taxon>Bacillati</taxon>
        <taxon>Actinomycetota</taxon>
        <taxon>Actinomycetes</taxon>
        <taxon>Micromonosporales</taxon>
        <taxon>Micromonosporaceae</taxon>
        <taxon>Actinoplanes</taxon>
    </lineage>
</organism>
<dbReference type="InterPro" id="IPR009045">
    <property type="entry name" value="Zn_M74/Hedgehog-like"/>
</dbReference>
<dbReference type="InterPro" id="IPR036779">
    <property type="entry name" value="LysM_dom_sf"/>
</dbReference>
<dbReference type="Pfam" id="PF01476">
    <property type="entry name" value="LysM"/>
    <property type="match status" value="1"/>
</dbReference>
<dbReference type="CDD" id="cd00118">
    <property type="entry name" value="LysM"/>
    <property type="match status" value="1"/>
</dbReference>
<dbReference type="SUPFAM" id="SSF55166">
    <property type="entry name" value="Hedgehog/DD-peptidase"/>
    <property type="match status" value="1"/>
</dbReference>
<evidence type="ECO:0000259" key="2">
    <source>
        <dbReference type="PROSITE" id="PS51782"/>
    </source>
</evidence>
<dbReference type="Gene3D" id="3.10.350.10">
    <property type="entry name" value="LysM domain"/>
    <property type="match status" value="1"/>
</dbReference>
<feature type="signal peptide" evidence="1">
    <location>
        <begin position="1"/>
        <end position="19"/>
    </location>
</feature>
<gene>
    <name evidence="3" type="ORF">KZ829_08810</name>
</gene>
<evidence type="ECO:0000256" key="1">
    <source>
        <dbReference type="SAM" id="SignalP"/>
    </source>
</evidence>
<accession>A0ABS7AZ55</accession>
<proteinExistence type="predicted"/>
<dbReference type="Pfam" id="PF13539">
    <property type="entry name" value="Peptidase_M15_4"/>
    <property type="match status" value="1"/>
</dbReference>
<keyword evidence="4" id="KW-1185">Reference proteome</keyword>
<sequence length="251" mass="27973">MIRLLAALLLLPPGPPAHAALPLFPPGPPVHVVRPGDTLSGVAARYGHRVADLRKWNGRAALSVDGMLRLTAPAAPLPGWRTRIERLTAPEPEHCPLRATDLRRIWVRHLGFDGRAHDGHLTMHRTLVRPTQRAFATLYRRRFPIMAMPPAVVPDETVLTLGYECRYVAGTKTWSQHAYGRAFDINPRQNPMIRGDYLDPPNSAAWLARDAHHPGMLHANGAVTAVTREGFTWGGHWTTLKDYMHFSTTGR</sequence>
<comment type="caution">
    <text evidence="3">The sequence shown here is derived from an EMBL/GenBank/DDBJ whole genome shotgun (WGS) entry which is preliminary data.</text>
</comment>
<reference evidence="3 4" key="1">
    <citation type="journal article" date="2013" name="Antonie Van Leeuwenhoek">
        <title>Actinoplanes hulinensis sp. nov., a novel actinomycete isolated from soybean root (Glycine max (L.) Merr).</title>
        <authorList>
            <person name="Shen Y."/>
            <person name="Liu C."/>
            <person name="Wang X."/>
            <person name="Zhao J."/>
            <person name="Jia F."/>
            <person name="Zhang Y."/>
            <person name="Wang L."/>
            <person name="Yang D."/>
            <person name="Xiang W."/>
        </authorList>
    </citation>
    <scope>NUCLEOTIDE SEQUENCE [LARGE SCALE GENOMIC DNA]</scope>
    <source>
        <strain evidence="3 4">NEAU-M9</strain>
    </source>
</reference>
<protein>
    <submittedName>
        <fullName evidence="3">M15 family metallopeptidase</fullName>
    </submittedName>
</protein>
<dbReference type="Proteomes" id="UP001519863">
    <property type="component" value="Unassembled WGS sequence"/>
</dbReference>
<dbReference type="InterPro" id="IPR018392">
    <property type="entry name" value="LysM"/>
</dbReference>
<dbReference type="EMBL" id="JAHXZI010000004">
    <property type="protein sequence ID" value="MBW6433834.1"/>
    <property type="molecule type" value="Genomic_DNA"/>
</dbReference>
<evidence type="ECO:0000313" key="4">
    <source>
        <dbReference type="Proteomes" id="UP001519863"/>
    </source>
</evidence>
<dbReference type="PROSITE" id="PS51782">
    <property type="entry name" value="LYSM"/>
    <property type="match status" value="1"/>
</dbReference>
<dbReference type="SMART" id="SM00257">
    <property type="entry name" value="LysM"/>
    <property type="match status" value="1"/>
</dbReference>
<feature type="chain" id="PRO_5046700880" evidence="1">
    <location>
        <begin position="20"/>
        <end position="251"/>
    </location>
</feature>
<dbReference type="RefSeq" id="WP_220143358.1">
    <property type="nucleotide sequence ID" value="NZ_JAHXZI010000004.1"/>
</dbReference>
<dbReference type="Gene3D" id="3.30.1380.10">
    <property type="match status" value="1"/>
</dbReference>
<feature type="domain" description="LysM" evidence="2">
    <location>
        <begin position="29"/>
        <end position="84"/>
    </location>
</feature>
<name>A0ABS7AZ55_9ACTN</name>
<evidence type="ECO:0000313" key="3">
    <source>
        <dbReference type="EMBL" id="MBW6433834.1"/>
    </source>
</evidence>
<keyword evidence="1" id="KW-0732">Signal</keyword>
<dbReference type="InterPro" id="IPR039561">
    <property type="entry name" value="Peptidase_M15C"/>
</dbReference>
<dbReference type="SUPFAM" id="SSF54106">
    <property type="entry name" value="LysM domain"/>
    <property type="match status" value="1"/>
</dbReference>